<reference evidence="10" key="1">
    <citation type="submission" date="2022-11" db="UniProtKB">
        <authorList>
            <consortium name="WormBaseParasite"/>
        </authorList>
    </citation>
    <scope>IDENTIFICATION</scope>
</reference>
<dbReference type="InterPro" id="IPR029006">
    <property type="entry name" value="ADF-H/Gelsolin-like_dom_sf"/>
</dbReference>
<dbReference type="GO" id="GO:0010591">
    <property type="term" value="P:regulation of lamellipodium assembly"/>
    <property type="evidence" value="ECO:0007669"/>
    <property type="project" value="TreeGrafter"/>
</dbReference>
<proteinExistence type="inferred from homology"/>
<feature type="domain" description="ADF-H" evidence="8">
    <location>
        <begin position="1"/>
        <end position="59"/>
    </location>
</feature>
<dbReference type="PANTHER" id="PTHR13759">
    <property type="entry name" value="TWINFILIN"/>
    <property type="match status" value="1"/>
</dbReference>
<dbReference type="GO" id="GO:0005884">
    <property type="term" value="C:actin filament"/>
    <property type="evidence" value="ECO:0007669"/>
    <property type="project" value="TreeGrafter"/>
</dbReference>
<accession>A0A914RQX5</accession>
<evidence type="ECO:0000256" key="5">
    <source>
        <dbReference type="ARBA" id="ARBA00023203"/>
    </source>
</evidence>
<evidence type="ECO:0000256" key="3">
    <source>
        <dbReference type="ARBA" id="ARBA00022490"/>
    </source>
</evidence>
<dbReference type="Gene3D" id="3.40.20.10">
    <property type="entry name" value="Severin"/>
    <property type="match status" value="1"/>
</dbReference>
<dbReference type="GO" id="GO:0030016">
    <property type="term" value="C:myofibril"/>
    <property type="evidence" value="ECO:0007669"/>
    <property type="project" value="TreeGrafter"/>
</dbReference>
<dbReference type="InterPro" id="IPR028458">
    <property type="entry name" value="Twinfilin"/>
</dbReference>
<dbReference type="Pfam" id="PF00241">
    <property type="entry name" value="Cofilin_ADF"/>
    <property type="match status" value="1"/>
</dbReference>
<dbReference type="SUPFAM" id="SSF55753">
    <property type="entry name" value="Actin depolymerizing proteins"/>
    <property type="match status" value="1"/>
</dbReference>
<dbReference type="PROSITE" id="PS51263">
    <property type="entry name" value="ADF_H"/>
    <property type="match status" value="1"/>
</dbReference>
<comment type="subcellular location">
    <subcellularLocation>
        <location evidence="1">Cytoplasm</location>
        <location evidence="1">Cytoskeleton</location>
    </subcellularLocation>
</comment>
<keyword evidence="5" id="KW-0009">Actin-binding</keyword>
<dbReference type="GO" id="GO:0010976">
    <property type="term" value="P:positive regulation of neuron projection development"/>
    <property type="evidence" value="ECO:0007669"/>
    <property type="project" value="TreeGrafter"/>
</dbReference>
<evidence type="ECO:0000256" key="6">
    <source>
        <dbReference type="ARBA" id="ARBA00023212"/>
    </source>
</evidence>
<dbReference type="InterPro" id="IPR002108">
    <property type="entry name" value="ADF-H"/>
</dbReference>
<keyword evidence="3" id="KW-0963">Cytoplasm</keyword>
<sequence length="132" mass="15057">MLEVSLVDIIHFADDRAPVREKMLVAATRATFKAEFGQYEYHVTNKNDISLEAFERWLHSKEEPAPLSEVEKEIESAHRDQKISLPSAIAAQTLKGIIIRLAMNVALICLDICMDLIKICLDIHKRRLEEKG</sequence>
<evidence type="ECO:0000256" key="4">
    <source>
        <dbReference type="ARBA" id="ARBA00022737"/>
    </source>
</evidence>
<dbReference type="PANTHER" id="PTHR13759:SF1">
    <property type="entry name" value="TWINFILIN"/>
    <property type="match status" value="1"/>
</dbReference>
<evidence type="ECO:0000256" key="1">
    <source>
        <dbReference type="ARBA" id="ARBA00004245"/>
    </source>
</evidence>
<keyword evidence="6" id="KW-0206">Cytoskeleton</keyword>
<dbReference type="WBParaSite" id="PEQ_0000870701-mRNA-1">
    <property type="protein sequence ID" value="PEQ_0000870701-mRNA-1"/>
    <property type="gene ID" value="PEQ_0000870701"/>
</dbReference>
<evidence type="ECO:0000313" key="10">
    <source>
        <dbReference type="WBParaSite" id="PEQ_0000870701-mRNA-1"/>
    </source>
</evidence>
<comment type="similarity">
    <text evidence="2">Belongs to the actin-binding proteins ADF family. Twinfilin subfamily.</text>
</comment>
<name>A0A914RQX5_PAREQ</name>
<protein>
    <submittedName>
        <fullName evidence="10">ADF-H domain-containing protein</fullName>
    </submittedName>
</protein>
<evidence type="ECO:0000313" key="9">
    <source>
        <dbReference type="Proteomes" id="UP000887564"/>
    </source>
</evidence>
<dbReference type="GO" id="GO:0051016">
    <property type="term" value="P:barbed-end actin filament capping"/>
    <property type="evidence" value="ECO:0007669"/>
    <property type="project" value="TreeGrafter"/>
</dbReference>
<keyword evidence="4" id="KW-0677">Repeat</keyword>
<evidence type="ECO:0000259" key="8">
    <source>
        <dbReference type="PROSITE" id="PS51263"/>
    </source>
</evidence>
<dbReference type="Proteomes" id="UP000887564">
    <property type="component" value="Unplaced"/>
</dbReference>
<comment type="subunit">
    <text evidence="7">Interacts with G-actin; ADP-actin form.</text>
</comment>
<dbReference type="GO" id="GO:0003785">
    <property type="term" value="F:actin monomer binding"/>
    <property type="evidence" value="ECO:0007669"/>
    <property type="project" value="TreeGrafter"/>
</dbReference>
<evidence type="ECO:0000256" key="7">
    <source>
        <dbReference type="ARBA" id="ARBA00038532"/>
    </source>
</evidence>
<evidence type="ECO:0000256" key="2">
    <source>
        <dbReference type="ARBA" id="ARBA00009557"/>
    </source>
</evidence>
<organism evidence="9 10">
    <name type="scientific">Parascaris equorum</name>
    <name type="common">Equine roundworm</name>
    <dbReference type="NCBI Taxonomy" id="6256"/>
    <lineage>
        <taxon>Eukaryota</taxon>
        <taxon>Metazoa</taxon>
        <taxon>Ecdysozoa</taxon>
        <taxon>Nematoda</taxon>
        <taxon>Chromadorea</taxon>
        <taxon>Rhabditida</taxon>
        <taxon>Spirurina</taxon>
        <taxon>Ascaridomorpha</taxon>
        <taxon>Ascaridoidea</taxon>
        <taxon>Ascarididae</taxon>
        <taxon>Parascaris</taxon>
    </lineage>
</organism>
<dbReference type="GO" id="GO:0051015">
    <property type="term" value="F:actin filament binding"/>
    <property type="evidence" value="ECO:0007669"/>
    <property type="project" value="TreeGrafter"/>
</dbReference>
<dbReference type="AlphaFoldDB" id="A0A914RQX5"/>
<dbReference type="GO" id="GO:0030042">
    <property type="term" value="P:actin filament depolymerization"/>
    <property type="evidence" value="ECO:0007669"/>
    <property type="project" value="TreeGrafter"/>
</dbReference>
<keyword evidence="9" id="KW-1185">Reference proteome</keyword>